<dbReference type="Pfam" id="PF12654">
    <property type="entry name" value="DUF3786"/>
    <property type="match status" value="1"/>
</dbReference>
<dbReference type="EMBL" id="FWXY01000014">
    <property type="protein sequence ID" value="SMC89751.1"/>
    <property type="molecule type" value="Genomic_DNA"/>
</dbReference>
<dbReference type="STRING" id="1121400.SAMN02746065_11430"/>
<dbReference type="AlphaFoldDB" id="A0A1W2CX06"/>
<dbReference type="InterPro" id="IPR024264">
    <property type="entry name" value="DUF3786"/>
</dbReference>
<dbReference type="RefSeq" id="WP_084069909.1">
    <property type="nucleotide sequence ID" value="NZ_FWXY01000014.1"/>
</dbReference>
<sequence length="206" mass="23016">MSDNYTKIVQQNLHKLYTKLPPDLERNLPGHRNGQEFMFNAFGEKCTITPRAITLGDANYPAIHGILISLYALNATPEICLLSPFKSFREFPDSMPYVGAFTTHTEQLLEPHVPDIRKSAALITRYFNGEDVPVQGGGDFAFTLFPLPKIALCYIFYEADEDFPASVKCLFSNNANRFLPIDGLADVGEYTSKKIVDLICDVNSPS</sequence>
<evidence type="ECO:0000313" key="2">
    <source>
        <dbReference type="EMBL" id="SMC89751.1"/>
    </source>
</evidence>
<gene>
    <name evidence="2" type="ORF">SAMN02746065_11430</name>
</gene>
<feature type="domain" description="DUF3786" evidence="1">
    <location>
        <begin position="22"/>
        <end position="193"/>
    </location>
</feature>
<keyword evidence="3" id="KW-1185">Reference proteome</keyword>
<evidence type="ECO:0000313" key="3">
    <source>
        <dbReference type="Proteomes" id="UP000192418"/>
    </source>
</evidence>
<evidence type="ECO:0000259" key="1">
    <source>
        <dbReference type="Pfam" id="PF12654"/>
    </source>
</evidence>
<organism evidence="2 3">
    <name type="scientific">Desulfocicer vacuolatum DSM 3385</name>
    <dbReference type="NCBI Taxonomy" id="1121400"/>
    <lineage>
        <taxon>Bacteria</taxon>
        <taxon>Pseudomonadati</taxon>
        <taxon>Thermodesulfobacteriota</taxon>
        <taxon>Desulfobacteria</taxon>
        <taxon>Desulfobacterales</taxon>
        <taxon>Desulfobacteraceae</taxon>
        <taxon>Desulfocicer</taxon>
    </lineage>
</organism>
<accession>A0A1W2CX06</accession>
<reference evidence="2 3" key="1">
    <citation type="submission" date="2017-04" db="EMBL/GenBank/DDBJ databases">
        <authorList>
            <person name="Afonso C.L."/>
            <person name="Miller P.J."/>
            <person name="Scott M.A."/>
            <person name="Spackman E."/>
            <person name="Goraichik I."/>
            <person name="Dimitrov K.M."/>
            <person name="Suarez D.L."/>
            <person name="Swayne D.E."/>
        </authorList>
    </citation>
    <scope>NUCLEOTIDE SEQUENCE [LARGE SCALE GENOMIC DNA]</scope>
    <source>
        <strain evidence="2 3">DSM 3385</strain>
    </source>
</reference>
<proteinExistence type="predicted"/>
<protein>
    <recommendedName>
        <fullName evidence="1">DUF3786 domain-containing protein</fullName>
    </recommendedName>
</protein>
<name>A0A1W2CX06_9BACT</name>
<dbReference type="Proteomes" id="UP000192418">
    <property type="component" value="Unassembled WGS sequence"/>
</dbReference>
<dbReference type="OrthoDB" id="5417832at2"/>